<gene>
    <name evidence="2" type="ORF">LZC95_19475</name>
</gene>
<reference evidence="2 3" key="1">
    <citation type="submission" date="2021-12" db="EMBL/GenBank/DDBJ databases">
        <title>Discovery of the Pendulisporaceae a myxobacterial family with distinct sporulation behavior and unique specialized metabolism.</title>
        <authorList>
            <person name="Garcia R."/>
            <person name="Popoff A."/>
            <person name="Bader C.D."/>
            <person name="Loehr J."/>
            <person name="Walesch S."/>
            <person name="Walt C."/>
            <person name="Boldt J."/>
            <person name="Bunk B."/>
            <person name="Haeckl F.J.F.P.J."/>
            <person name="Gunesch A.P."/>
            <person name="Birkelbach J."/>
            <person name="Nuebel U."/>
            <person name="Pietschmann T."/>
            <person name="Bach T."/>
            <person name="Mueller R."/>
        </authorList>
    </citation>
    <scope>NUCLEOTIDE SEQUENCE [LARGE SCALE GENOMIC DNA]</scope>
    <source>
        <strain evidence="2 3">MSr12523</strain>
    </source>
</reference>
<feature type="compositionally biased region" description="Basic and acidic residues" evidence="1">
    <location>
        <begin position="208"/>
        <end position="228"/>
    </location>
</feature>
<feature type="compositionally biased region" description="Basic and acidic residues" evidence="1">
    <location>
        <begin position="46"/>
        <end position="58"/>
    </location>
</feature>
<feature type="region of interest" description="Disordered" evidence="1">
    <location>
        <begin position="32"/>
        <end position="59"/>
    </location>
</feature>
<dbReference type="Proteomes" id="UP001379533">
    <property type="component" value="Chromosome"/>
</dbReference>
<dbReference type="EMBL" id="CP089982">
    <property type="protein sequence ID" value="WXA98988.1"/>
    <property type="molecule type" value="Genomic_DNA"/>
</dbReference>
<proteinExistence type="predicted"/>
<accession>A0ABZ2KK05</accession>
<evidence type="ECO:0000313" key="3">
    <source>
        <dbReference type="Proteomes" id="UP001379533"/>
    </source>
</evidence>
<feature type="compositionally biased region" description="Basic and acidic residues" evidence="1">
    <location>
        <begin position="181"/>
        <end position="197"/>
    </location>
</feature>
<evidence type="ECO:0000313" key="2">
    <source>
        <dbReference type="EMBL" id="WXA98988.1"/>
    </source>
</evidence>
<organism evidence="2 3">
    <name type="scientific">Pendulispora brunnea</name>
    <dbReference type="NCBI Taxonomy" id="2905690"/>
    <lineage>
        <taxon>Bacteria</taxon>
        <taxon>Pseudomonadati</taxon>
        <taxon>Myxococcota</taxon>
        <taxon>Myxococcia</taxon>
        <taxon>Myxococcales</taxon>
        <taxon>Sorangiineae</taxon>
        <taxon>Pendulisporaceae</taxon>
        <taxon>Pendulispora</taxon>
    </lineage>
</organism>
<keyword evidence="3" id="KW-1185">Reference proteome</keyword>
<protein>
    <submittedName>
        <fullName evidence="2">Uncharacterized protein</fullName>
    </submittedName>
</protein>
<dbReference type="RefSeq" id="WP_394849618.1">
    <property type="nucleotide sequence ID" value="NZ_CP089982.1"/>
</dbReference>
<feature type="region of interest" description="Disordered" evidence="1">
    <location>
        <begin position="164"/>
        <end position="228"/>
    </location>
</feature>
<evidence type="ECO:0000256" key="1">
    <source>
        <dbReference type="SAM" id="MobiDB-lite"/>
    </source>
</evidence>
<sequence>MTQNKQLKTEVRARMARTGESYTAARTHILAPAADEGKGRHGAHAPRADATEPDRHQNETMNRYEQAVIRLTIRASDRVVAVDDGVDKWLCRTSEFEQVERDMRKQPAIEVDDPDDFDDACVDAYNDFCGRFKTVATVVGSNRGEWYPLVLAAIDADLIAQEHAGAYGTPPPSAGASDGSGTERAHKQGHARSDRAGKLPVSSRPHVVGREGQDKKGRETKSESADDRPWSKIPWREIVLYHLDGSELTYRADRRRFIAALNEFRRSESIANYFLVEHDPSNLDDWASSQGLEVDDVDWAGFRQESETTWGLGQDVASPARQRSLRLLERLEEDFRVYAKVLGVNEKTYLAVYDGGPVACAHEEDAVRRALGRVAKGDWEALRRLLPVCNDRIVAGFAARRGLTLHNDKLERILSDEELDRVFYIDP</sequence>
<name>A0ABZ2KK05_9BACT</name>